<evidence type="ECO:0000313" key="3">
    <source>
        <dbReference type="EMBL" id="ODM98709.1"/>
    </source>
</evidence>
<evidence type="ECO:0000313" key="4">
    <source>
        <dbReference type="Proteomes" id="UP000094527"/>
    </source>
</evidence>
<evidence type="ECO:0000256" key="1">
    <source>
        <dbReference type="ARBA" id="ARBA00005964"/>
    </source>
</evidence>
<keyword evidence="2" id="KW-1133">Transmembrane helix</keyword>
<keyword evidence="4" id="KW-1185">Reference proteome</keyword>
<dbReference type="PANTHER" id="PTHR43903">
    <property type="entry name" value="NEUROLIGIN"/>
    <property type="match status" value="1"/>
</dbReference>
<keyword evidence="2" id="KW-0472">Membrane</keyword>
<dbReference type="Proteomes" id="UP000094527">
    <property type="component" value="Unassembled WGS sequence"/>
</dbReference>
<organism evidence="3 4">
    <name type="scientific">Orchesella cincta</name>
    <name type="common">Springtail</name>
    <name type="synonym">Podura cincta</name>
    <dbReference type="NCBI Taxonomy" id="48709"/>
    <lineage>
        <taxon>Eukaryota</taxon>
        <taxon>Metazoa</taxon>
        <taxon>Ecdysozoa</taxon>
        <taxon>Arthropoda</taxon>
        <taxon>Hexapoda</taxon>
        <taxon>Collembola</taxon>
        <taxon>Entomobryomorpha</taxon>
        <taxon>Entomobryoidea</taxon>
        <taxon>Orchesellidae</taxon>
        <taxon>Orchesellinae</taxon>
        <taxon>Orchesella</taxon>
    </lineage>
</organism>
<feature type="transmembrane region" description="Helical" evidence="2">
    <location>
        <begin position="249"/>
        <end position="271"/>
    </location>
</feature>
<name>A0A1D2N0B1_ORCCI</name>
<dbReference type="OrthoDB" id="3200163at2759"/>
<dbReference type="STRING" id="48709.A0A1D2N0B1"/>
<gene>
    <name evidence="3" type="ORF">Ocin01_07970</name>
</gene>
<protein>
    <submittedName>
        <fullName evidence="3">Neuroligin 4-like</fullName>
    </submittedName>
</protein>
<keyword evidence="2" id="KW-0812">Transmembrane</keyword>
<sequence>MLGGGGNSRERLRLRSLHWDPYEPGSQTYMELGTKPKIRSHYRSHKMALWLNLIPQIHLPGGSDVSLAHHAFQDDNPNLYVGPVRPLLPYTLGDPIPGFGLAPGVGIVVSGNNNSTNIGQQQTVSPGNTLTTTECLESTEPPLTQGTRHSVRQSAMPYHQANYVDQCTSGSSLVLRFMTRIKLVPLGNIQELRDKAGTRKKQVGSIDSNEVEVEIRGNGGEPGAPLSSSPNAGIAGLGLGNGEYDYTTALTVTLTVGVCLILLNLVVFSAIMCHRKRGFNIPVNLVDNGSRRSSHSGTPQKSTYQSSDIIGCDQNQKAVSNDVSDHNL</sequence>
<dbReference type="EMBL" id="LJIJ01000332">
    <property type="protein sequence ID" value="ODM98709.1"/>
    <property type="molecule type" value="Genomic_DNA"/>
</dbReference>
<comment type="caution">
    <text evidence="3">The sequence shown here is derived from an EMBL/GenBank/DDBJ whole genome shotgun (WGS) entry which is preliminary data.</text>
</comment>
<dbReference type="InterPro" id="IPR051093">
    <property type="entry name" value="Neuroligin/BSAL"/>
</dbReference>
<dbReference type="Gene3D" id="3.40.50.1820">
    <property type="entry name" value="alpha/beta hydrolase"/>
    <property type="match status" value="1"/>
</dbReference>
<accession>A0A1D2N0B1</accession>
<proteinExistence type="inferred from homology"/>
<comment type="similarity">
    <text evidence="1">Belongs to the type-B carboxylesterase/lipase family.</text>
</comment>
<dbReference type="AlphaFoldDB" id="A0A1D2N0B1"/>
<evidence type="ECO:0000256" key="2">
    <source>
        <dbReference type="SAM" id="Phobius"/>
    </source>
</evidence>
<reference evidence="3 4" key="1">
    <citation type="journal article" date="2016" name="Genome Biol. Evol.">
        <title>Gene Family Evolution Reflects Adaptation to Soil Environmental Stressors in the Genome of the Collembolan Orchesella cincta.</title>
        <authorList>
            <person name="Faddeeva-Vakhrusheva A."/>
            <person name="Derks M.F."/>
            <person name="Anvar S.Y."/>
            <person name="Agamennone V."/>
            <person name="Suring W."/>
            <person name="Smit S."/>
            <person name="van Straalen N.M."/>
            <person name="Roelofs D."/>
        </authorList>
    </citation>
    <scope>NUCLEOTIDE SEQUENCE [LARGE SCALE GENOMIC DNA]</scope>
    <source>
        <tissue evidence="3">Mixed pool</tissue>
    </source>
</reference>
<dbReference type="InterPro" id="IPR029058">
    <property type="entry name" value="AB_hydrolase_fold"/>
</dbReference>